<dbReference type="EMBL" id="PHAH01000018">
    <property type="protein sequence ID" value="PKM88412.1"/>
    <property type="molecule type" value="Genomic_DNA"/>
</dbReference>
<organism evidence="1 2">
    <name type="scientific">Candidatus Falkowbacteria bacterium HGW-Falkowbacteria-2</name>
    <dbReference type="NCBI Taxonomy" id="2013769"/>
    <lineage>
        <taxon>Bacteria</taxon>
        <taxon>Candidatus Falkowiibacteriota</taxon>
    </lineage>
</organism>
<accession>A0A2N2E177</accession>
<evidence type="ECO:0000313" key="1">
    <source>
        <dbReference type="EMBL" id="PKM88412.1"/>
    </source>
</evidence>
<dbReference type="InterPro" id="IPR009057">
    <property type="entry name" value="Homeodomain-like_sf"/>
</dbReference>
<dbReference type="AlphaFoldDB" id="A0A2N2E177"/>
<sequence length="175" mass="20126">MARTKKADKTAENKKKRKEFLDLLSEPFDEFEPGHASYIKRDGRGRPSVMTKQVLQKLREAFSIGAPDREACIYANVSESTLYNYCKKNTDFLEEKEELKEVPILQARSNIALALKSKSVGDSWQYLIRKRKAEFADMKVEAQIEAPLTIDDLEALDRGDVNVIKENKKEIKKKK</sequence>
<proteinExistence type="predicted"/>
<comment type="caution">
    <text evidence="1">The sequence shown here is derived from an EMBL/GenBank/DDBJ whole genome shotgun (WGS) entry which is preliminary data.</text>
</comment>
<dbReference type="Proteomes" id="UP000233325">
    <property type="component" value="Unassembled WGS sequence"/>
</dbReference>
<protein>
    <submittedName>
        <fullName evidence="1">Uncharacterized protein</fullName>
    </submittedName>
</protein>
<dbReference type="Gene3D" id="1.10.10.60">
    <property type="entry name" value="Homeodomain-like"/>
    <property type="match status" value="1"/>
</dbReference>
<name>A0A2N2E177_9BACT</name>
<gene>
    <name evidence="1" type="ORF">CVU83_01730</name>
</gene>
<evidence type="ECO:0000313" key="2">
    <source>
        <dbReference type="Proteomes" id="UP000233325"/>
    </source>
</evidence>
<reference evidence="1 2" key="1">
    <citation type="journal article" date="2017" name="ISME J.">
        <title>Potential for microbial H2 and metal transformations associated with novel bacteria and archaea in deep terrestrial subsurface sediments.</title>
        <authorList>
            <person name="Hernsdorf A.W."/>
            <person name="Amano Y."/>
            <person name="Miyakawa K."/>
            <person name="Ise K."/>
            <person name="Suzuki Y."/>
            <person name="Anantharaman K."/>
            <person name="Probst A."/>
            <person name="Burstein D."/>
            <person name="Thomas B.C."/>
            <person name="Banfield J.F."/>
        </authorList>
    </citation>
    <scope>NUCLEOTIDE SEQUENCE [LARGE SCALE GENOMIC DNA]</scope>
    <source>
        <strain evidence="1">HGW-Falkowbacteria-2</strain>
    </source>
</reference>
<dbReference type="SUPFAM" id="SSF46689">
    <property type="entry name" value="Homeodomain-like"/>
    <property type="match status" value="1"/>
</dbReference>